<dbReference type="AlphaFoldDB" id="A0AAW0AYI9"/>
<keyword evidence="3" id="KW-1185">Reference proteome</keyword>
<evidence type="ECO:0000313" key="2">
    <source>
        <dbReference type="EMBL" id="KAK7017788.1"/>
    </source>
</evidence>
<name>A0AAW0AYI9_9AGAR</name>
<comment type="caution">
    <text evidence="2">The sequence shown here is derived from an EMBL/GenBank/DDBJ whole genome shotgun (WGS) entry which is preliminary data.</text>
</comment>
<organism evidence="2 3">
    <name type="scientific">Favolaschia claudopus</name>
    <dbReference type="NCBI Taxonomy" id="2862362"/>
    <lineage>
        <taxon>Eukaryota</taxon>
        <taxon>Fungi</taxon>
        <taxon>Dikarya</taxon>
        <taxon>Basidiomycota</taxon>
        <taxon>Agaricomycotina</taxon>
        <taxon>Agaricomycetes</taxon>
        <taxon>Agaricomycetidae</taxon>
        <taxon>Agaricales</taxon>
        <taxon>Marasmiineae</taxon>
        <taxon>Mycenaceae</taxon>
        <taxon>Favolaschia</taxon>
    </lineage>
</organism>
<evidence type="ECO:0000313" key="3">
    <source>
        <dbReference type="Proteomes" id="UP001362999"/>
    </source>
</evidence>
<evidence type="ECO:0000256" key="1">
    <source>
        <dbReference type="SAM" id="MobiDB-lite"/>
    </source>
</evidence>
<accession>A0AAW0AYI9</accession>
<feature type="non-terminal residue" evidence="2">
    <location>
        <position position="94"/>
    </location>
</feature>
<gene>
    <name evidence="2" type="ORF">R3P38DRAFT_2985443</name>
</gene>
<dbReference type="Proteomes" id="UP001362999">
    <property type="component" value="Unassembled WGS sequence"/>
</dbReference>
<feature type="region of interest" description="Disordered" evidence="1">
    <location>
        <begin position="31"/>
        <end position="78"/>
    </location>
</feature>
<proteinExistence type="predicted"/>
<sequence length="94" mass="9992">MIACLSISSSLSSWAGPLPDTDVLDSEFYSISIEPPSPQDGPLPNTDVSDFHSIPTESDSSSGAVRGRHPDHKYATLHPSPLGRLPVITATSIY</sequence>
<reference evidence="2 3" key="1">
    <citation type="journal article" date="2024" name="J Genomics">
        <title>Draft genome sequencing and assembly of Favolaschia claudopus CIRM-BRFM 2984 isolated from oak limbs.</title>
        <authorList>
            <person name="Navarro D."/>
            <person name="Drula E."/>
            <person name="Chaduli D."/>
            <person name="Cazenave R."/>
            <person name="Ahrendt S."/>
            <person name="Wang J."/>
            <person name="Lipzen A."/>
            <person name="Daum C."/>
            <person name="Barry K."/>
            <person name="Grigoriev I.V."/>
            <person name="Favel A."/>
            <person name="Rosso M.N."/>
            <person name="Martin F."/>
        </authorList>
    </citation>
    <scope>NUCLEOTIDE SEQUENCE [LARGE SCALE GENOMIC DNA]</scope>
    <source>
        <strain evidence="2 3">CIRM-BRFM 2984</strain>
    </source>
</reference>
<protein>
    <submittedName>
        <fullName evidence="2">Uncharacterized protein</fullName>
    </submittedName>
</protein>
<dbReference type="EMBL" id="JAWWNJ010000047">
    <property type="protein sequence ID" value="KAK7017788.1"/>
    <property type="molecule type" value="Genomic_DNA"/>
</dbReference>